<evidence type="ECO:0008006" key="3">
    <source>
        <dbReference type="Google" id="ProtNLM"/>
    </source>
</evidence>
<proteinExistence type="predicted"/>
<protein>
    <recommendedName>
        <fullName evidence="3">Glycosyltransferase family 2 protein</fullName>
    </recommendedName>
</protein>
<organism evidence="1 2">
    <name type="scientific">Pseudooceanicola albus</name>
    <dbReference type="NCBI Taxonomy" id="2692189"/>
    <lineage>
        <taxon>Bacteria</taxon>
        <taxon>Pseudomonadati</taxon>
        <taxon>Pseudomonadota</taxon>
        <taxon>Alphaproteobacteria</taxon>
        <taxon>Rhodobacterales</taxon>
        <taxon>Paracoccaceae</taxon>
        <taxon>Pseudooceanicola</taxon>
    </lineage>
</organism>
<evidence type="ECO:0000313" key="1">
    <source>
        <dbReference type="EMBL" id="MXN17977.1"/>
    </source>
</evidence>
<gene>
    <name evidence="1" type="ORF">GR170_09025</name>
</gene>
<evidence type="ECO:0000313" key="2">
    <source>
        <dbReference type="Proteomes" id="UP000477911"/>
    </source>
</evidence>
<accession>A0A6L7G3C2</accession>
<keyword evidence="2" id="KW-1185">Reference proteome</keyword>
<name>A0A6L7G3C2_9RHOB</name>
<sequence length="287" mass="31415">MRIAFVTMVWQDQAFLDLWLRYYGAMVGRAHLYVLNHGGDPGTAAQAEGANVLAIPRDPPDARFDQRRWAMLSDIASGLSRIYDIVVVGDVDELILPLTPGLSLAAHLQACPPQGLSAPAGYELFPDQPDPIDLRRPVLRQAGEGVLSGAYSKPCLLTGPVRLGAGGHGSRTRFALRPDLALLHLRFLPLPGQEARRRERAALARAASAEASRSFLAGWRRAETVQARIRARFEVAPRVPSAMAAERAGPILEAARRQKGALHGIDMQQVRRAAFRLVLDEALRDLF</sequence>
<dbReference type="RefSeq" id="WP_160893866.1">
    <property type="nucleotide sequence ID" value="NZ_WUMU01000007.1"/>
</dbReference>
<dbReference type="AlphaFoldDB" id="A0A6L7G3C2"/>
<reference evidence="1 2" key="1">
    <citation type="submission" date="2019-12" db="EMBL/GenBank/DDBJ databases">
        <authorList>
            <person name="Li M."/>
        </authorList>
    </citation>
    <scope>NUCLEOTIDE SEQUENCE [LARGE SCALE GENOMIC DNA]</scope>
    <source>
        <strain evidence="1 2">GBMRC 2024</strain>
    </source>
</reference>
<dbReference type="EMBL" id="WUMU01000007">
    <property type="protein sequence ID" value="MXN17977.1"/>
    <property type="molecule type" value="Genomic_DNA"/>
</dbReference>
<dbReference type="Proteomes" id="UP000477911">
    <property type="component" value="Unassembled WGS sequence"/>
</dbReference>
<comment type="caution">
    <text evidence="1">The sequence shown here is derived from an EMBL/GenBank/DDBJ whole genome shotgun (WGS) entry which is preliminary data.</text>
</comment>
<dbReference type="Pfam" id="PF13704">
    <property type="entry name" value="Glyco_tranf_2_4"/>
    <property type="match status" value="1"/>
</dbReference>